<reference evidence="2" key="1">
    <citation type="journal article" date="2019" name="Int. J. Syst. Evol. Microbiol.">
        <title>The Global Catalogue of Microorganisms (GCM) 10K type strain sequencing project: providing services to taxonomists for standard genome sequencing and annotation.</title>
        <authorList>
            <consortium name="The Broad Institute Genomics Platform"/>
            <consortium name="The Broad Institute Genome Sequencing Center for Infectious Disease"/>
            <person name="Wu L."/>
            <person name="Ma J."/>
        </authorList>
    </citation>
    <scope>NUCLEOTIDE SEQUENCE [LARGE SCALE GENOMIC DNA]</scope>
    <source>
        <strain evidence="2">CECT 7477</strain>
    </source>
</reference>
<dbReference type="Proteomes" id="UP001595814">
    <property type="component" value="Unassembled WGS sequence"/>
</dbReference>
<organism evidence="1 2">
    <name type="scientific">Euzebyella saccharophila</name>
    <dbReference type="NCBI Taxonomy" id="679664"/>
    <lineage>
        <taxon>Bacteria</taxon>
        <taxon>Pseudomonadati</taxon>
        <taxon>Bacteroidota</taxon>
        <taxon>Flavobacteriia</taxon>
        <taxon>Flavobacteriales</taxon>
        <taxon>Flavobacteriaceae</taxon>
        <taxon>Euzebyella</taxon>
    </lineage>
</organism>
<protein>
    <recommendedName>
        <fullName evidence="3">Response regulatory domain-containing protein</fullName>
    </recommendedName>
</protein>
<accession>A0ABV8JQS6</accession>
<sequence length="128" mass="14492">MMDVFLVDDNIVSLFASRYCLQREKTVNKVTVCQGVTDALEHAAANSDSVRTTSVIFLNIDIEEFLRERSKIAVFAKKRLKGQIKIFVIADRNTLKIIENKNSVVDGLFPRPMMGDTIQKALESIKEQ</sequence>
<evidence type="ECO:0008006" key="3">
    <source>
        <dbReference type="Google" id="ProtNLM"/>
    </source>
</evidence>
<gene>
    <name evidence="1" type="ORF">ACFOUT_11020</name>
</gene>
<evidence type="ECO:0000313" key="1">
    <source>
        <dbReference type="EMBL" id="MFC4096406.1"/>
    </source>
</evidence>
<evidence type="ECO:0000313" key="2">
    <source>
        <dbReference type="Proteomes" id="UP001595814"/>
    </source>
</evidence>
<dbReference type="RefSeq" id="WP_192463666.1">
    <property type="nucleotide sequence ID" value="NZ_JACYFJ010000010.1"/>
</dbReference>
<proteinExistence type="predicted"/>
<dbReference type="EMBL" id="JBHSAW010000007">
    <property type="protein sequence ID" value="MFC4096406.1"/>
    <property type="molecule type" value="Genomic_DNA"/>
</dbReference>
<name>A0ABV8JQS6_9FLAO</name>
<dbReference type="InterPro" id="IPR011006">
    <property type="entry name" value="CheY-like_superfamily"/>
</dbReference>
<dbReference type="SUPFAM" id="SSF52172">
    <property type="entry name" value="CheY-like"/>
    <property type="match status" value="1"/>
</dbReference>
<dbReference type="Gene3D" id="3.40.50.2300">
    <property type="match status" value="1"/>
</dbReference>
<comment type="caution">
    <text evidence="1">The sequence shown here is derived from an EMBL/GenBank/DDBJ whole genome shotgun (WGS) entry which is preliminary data.</text>
</comment>
<keyword evidence="2" id="KW-1185">Reference proteome</keyword>